<evidence type="ECO:0000256" key="14">
    <source>
        <dbReference type="ARBA" id="ARBA00049192"/>
    </source>
</evidence>
<dbReference type="GO" id="GO:0050660">
    <property type="term" value="F:flavin adenine dinucleotide binding"/>
    <property type="evidence" value="ECO:0007669"/>
    <property type="project" value="InterPro"/>
</dbReference>
<dbReference type="InterPro" id="IPR037069">
    <property type="entry name" value="AcylCoA_DH/ox_N_sf"/>
</dbReference>
<dbReference type="PANTHER" id="PTHR48083">
    <property type="entry name" value="MEDIUM-CHAIN SPECIFIC ACYL-COA DEHYDROGENASE, MITOCHONDRIAL-RELATED"/>
    <property type="match status" value="1"/>
</dbReference>
<evidence type="ECO:0000256" key="13">
    <source>
        <dbReference type="ARBA" id="ARBA00049038"/>
    </source>
</evidence>
<evidence type="ECO:0000313" key="20">
    <source>
        <dbReference type="Ensembl" id="ENSBOBP00000021982.1"/>
    </source>
</evidence>
<dbReference type="Pfam" id="PF02771">
    <property type="entry name" value="Acyl-CoA_dh_N"/>
    <property type="match status" value="1"/>
</dbReference>
<comment type="catalytic activity">
    <reaction evidence="10">
        <text>dodecanoyl-CoA + oxidized [electron-transfer flavoprotein] + H(+) = (2E)-dodecenoyl-CoA + reduced [electron-transfer flavoprotein]</text>
        <dbReference type="Rhea" id="RHEA:47296"/>
        <dbReference type="Rhea" id="RHEA-COMP:10685"/>
        <dbReference type="Rhea" id="RHEA-COMP:10686"/>
        <dbReference type="ChEBI" id="CHEBI:15378"/>
        <dbReference type="ChEBI" id="CHEBI:57330"/>
        <dbReference type="ChEBI" id="CHEBI:57375"/>
        <dbReference type="ChEBI" id="CHEBI:57692"/>
        <dbReference type="ChEBI" id="CHEBI:58307"/>
    </reaction>
    <physiologicalReaction direction="left-to-right" evidence="10">
        <dbReference type="Rhea" id="RHEA:47297"/>
    </physiologicalReaction>
</comment>
<dbReference type="PROSITE" id="PS00073">
    <property type="entry name" value="ACYL_COA_DH_2"/>
    <property type="match status" value="1"/>
</dbReference>
<evidence type="ECO:0000259" key="17">
    <source>
        <dbReference type="Pfam" id="PF00441"/>
    </source>
</evidence>
<evidence type="ECO:0000256" key="1">
    <source>
        <dbReference type="ARBA" id="ARBA00001974"/>
    </source>
</evidence>
<keyword evidence="5 15" id="KW-0274">FAD</keyword>
<dbReference type="Pfam" id="PF00441">
    <property type="entry name" value="Acyl-CoA_dh_1"/>
    <property type="match status" value="1"/>
</dbReference>
<dbReference type="InterPro" id="IPR009100">
    <property type="entry name" value="AcylCoA_DH/oxidase_NM_dom_sf"/>
</dbReference>
<keyword evidence="4 15" id="KW-0285">Flavoprotein</keyword>
<dbReference type="Ensembl" id="ENSBOBT00000022478.1">
    <property type="protein sequence ID" value="ENSBOBP00000021982.1"/>
    <property type="gene ID" value="ENSBOBG00000013293.1"/>
</dbReference>
<comment type="pathway">
    <text evidence="2">Lipid metabolism; mitochondrial fatty acid beta-oxidation.</text>
</comment>
<evidence type="ECO:0000259" key="18">
    <source>
        <dbReference type="Pfam" id="PF02770"/>
    </source>
</evidence>
<comment type="catalytic activity">
    <reaction evidence="9">
        <text>decanoyl-CoA + oxidized [electron-transfer flavoprotein] + H(+) = (2E)-decenoyl-CoA + reduced [electron-transfer flavoprotein]</text>
        <dbReference type="Rhea" id="RHEA:48176"/>
        <dbReference type="Rhea" id="RHEA-COMP:10685"/>
        <dbReference type="Rhea" id="RHEA-COMP:10686"/>
        <dbReference type="ChEBI" id="CHEBI:15378"/>
        <dbReference type="ChEBI" id="CHEBI:57692"/>
        <dbReference type="ChEBI" id="CHEBI:58307"/>
        <dbReference type="ChEBI" id="CHEBI:61406"/>
        <dbReference type="ChEBI" id="CHEBI:61430"/>
    </reaction>
    <physiologicalReaction direction="left-to-right" evidence="9">
        <dbReference type="Rhea" id="RHEA:48177"/>
    </physiologicalReaction>
</comment>
<organism evidence="20 21">
    <name type="scientific">Bubo bubo</name>
    <name type="common">Eurasian eagle-owl</name>
    <name type="synonym">Strix bubo</name>
    <dbReference type="NCBI Taxonomy" id="30461"/>
    <lineage>
        <taxon>Eukaryota</taxon>
        <taxon>Metazoa</taxon>
        <taxon>Chordata</taxon>
        <taxon>Craniata</taxon>
        <taxon>Vertebrata</taxon>
        <taxon>Euteleostomi</taxon>
        <taxon>Archelosauria</taxon>
        <taxon>Archosauria</taxon>
        <taxon>Dinosauria</taxon>
        <taxon>Saurischia</taxon>
        <taxon>Theropoda</taxon>
        <taxon>Coelurosauria</taxon>
        <taxon>Aves</taxon>
        <taxon>Neognathae</taxon>
        <taxon>Neoaves</taxon>
        <taxon>Telluraves</taxon>
        <taxon>Strigiformes</taxon>
        <taxon>Strigidae</taxon>
        <taxon>Bubo</taxon>
    </lineage>
</organism>
<reference evidence="20" key="2">
    <citation type="submission" date="2025-09" db="UniProtKB">
        <authorList>
            <consortium name="Ensembl"/>
        </authorList>
    </citation>
    <scope>IDENTIFICATION</scope>
</reference>
<evidence type="ECO:0000256" key="11">
    <source>
        <dbReference type="ARBA" id="ARBA00047916"/>
    </source>
</evidence>
<feature type="domain" description="Acyl-CoA oxidase/dehydrogenase middle" evidence="18">
    <location>
        <begin position="140"/>
        <end position="235"/>
    </location>
</feature>
<sequence>MKMPAINIEDLSEKDKLKMEVEQLRKEVKLERQLIIDKEINPFVDKWEEEGQFPAHKVFKTLGQAGFFGVDKPTEYGGMGLDFSYNIALAQELGSIRCGGIPMAIGVQAVMATPALTRFGSDELKKQFLVPTIAGDFVACLGISEAGAGSDVANIKTTAVRKGDEYVINGGKMWTTSGCQADWMCLLANTSEGPRHQNKSLICLPMNLPGIHVAKKIDKLGMRSSDTAQIFFEDVRVPSKNLIGEEGKGFTYQMLQFQEERLWGAATVLTPLETIIQETIDYTRQRKVFDQSVLHNQAVHFRLAELATEVELLRSLLYRTVALYVEGNDVTKFASMTKLKAGRLAREVTDSCLQFWGGMGFTSEVLVSRFYRDLRLMSIGGGTDETMLSIICKYMETLPSKRQ</sequence>
<dbReference type="Gene3D" id="2.40.110.10">
    <property type="entry name" value="Butyryl-CoA Dehydrogenase, subunit A, domain 2"/>
    <property type="match status" value="1"/>
</dbReference>
<evidence type="ECO:0000256" key="10">
    <source>
        <dbReference type="ARBA" id="ARBA00047893"/>
    </source>
</evidence>
<evidence type="ECO:0000256" key="5">
    <source>
        <dbReference type="ARBA" id="ARBA00022827"/>
    </source>
</evidence>
<dbReference type="PANTHER" id="PTHR48083:SF6">
    <property type="entry name" value="ACYL-COA DEHYDROGENASE 6"/>
    <property type="match status" value="1"/>
</dbReference>
<dbReference type="Pfam" id="PF02770">
    <property type="entry name" value="Acyl-CoA_dh_M"/>
    <property type="match status" value="1"/>
</dbReference>
<dbReference type="Proteomes" id="UP000694567">
    <property type="component" value="Unplaced"/>
</dbReference>
<name>A0A8C0FT62_BUBBB</name>
<evidence type="ECO:0000256" key="2">
    <source>
        <dbReference type="ARBA" id="ARBA00005198"/>
    </source>
</evidence>
<evidence type="ECO:0000256" key="9">
    <source>
        <dbReference type="ARBA" id="ARBA00047546"/>
    </source>
</evidence>
<dbReference type="Gene3D" id="1.10.540.10">
    <property type="entry name" value="Acyl-CoA dehydrogenase/oxidase, N-terminal domain"/>
    <property type="match status" value="1"/>
</dbReference>
<dbReference type="SUPFAM" id="SSF56645">
    <property type="entry name" value="Acyl-CoA dehydrogenase NM domain-like"/>
    <property type="match status" value="1"/>
</dbReference>
<evidence type="ECO:0000256" key="8">
    <source>
        <dbReference type="ARBA" id="ARBA00023002"/>
    </source>
</evidence>
<dbReference type="InterPro" id="IPR006091">
    <property type="entry name" value="Acyl-CoA_Oxase/DH_mid-dom"/>
</dbReference>
<comment type="catalytic activity">
    <reaction evidence="13">
        <text>tetradecanoyl-CoA + oxidized [electron-transfer flavoprotein] + H(+) = (2E)-tetradecenoyl-CoA + reduced [electron-transfer flavoprotein]</text>
        <dbReference type="Rhea" id="RHEA:47316"/>
        <dbReference type="Rhea" id="RHEA-COMP:10685"/>
        <dbReference type="Rhea" id="RHEA-COMP:10686"/>
        <dbReference type="ChEBI" id="CHEBI:15378"/>
        <dbReference type="ChEBI" id="CHEBI:57385"/>
        <dbReference type="ChEBI" id="CHEBI:57692"/>
        <dbReference type="ChEBI" id="CHEBI:58307"/>
        <dbReference type="ChEBI" id="CHEBI:61405"/>
    </reaction>
    <physiologicalReaction direction="left-to-right" evidence="13">
        <dbReference type="Rhea" id="RHEA:47317"/>
    </physiologicalReaction>
</comment>
<dbReference type="GO" id="GO:0003995">
    <property type="term" value="F:acyl-CoA dehydrogenase activity"/>
    <property type="evidence" value="ECO:0007669"/>
    <property type="project" value="InterPro"/>
</dbReference>
<evidence type="ECO:0000256" key="6">
    <source>
        <dbReference type="ARBA" id="ARBA00022832"/>
    </source>
</evidence>
<dbReference type="InterPro" id="IPR006089">
    <property type="entry name" value="Acyl-CoA_DH_CS"/>
</dbReference>
<comment type="catalytic activity">
    <reaction evidence="12">
        <text>octanoyl-CoA + oxidized [electron-transfer flavoprotein] + H(+) = (2E)-octenoyl-CoA + reduced [electron-transfer flavoprotein]</text>
        <dbReference type="Rhea" id="RHEA:48180"/>
        <dbReference type="Rhea" id="RHEA-COMP:10685"/>
        <dbReference type="Rhea" id="RHEA-COMP:10686"/>
        <dbReference type="ChEBI" id="CHEBI:15378"/>
        <dbReference type="ChEBI" id="CHEBI:57386"/>
        <dbReference type="ChEBI" id="CHEBI:57692"/>
        <dbReference type="ChEBI" id="CHEBI:58307"/>
        <dbReference type="ChEBI" id="CHEBI:62242"/>
    </reaction>
    <physiologicalReaction direction="left-to-right" evidence="12">
        <dbReference type="Rhea" id="RHEA:48181"/>
    </physiologicalReaction>
</comment>
<dbReference type="InterPro" id="IPR036250">
    <property type="entry name" value="AcylCo_DH-like_C"/>
</dbReference>
<dbReference type="InterPro" id="IPR050741">
    <property type="entry name" value="Acyl-CoA_dehydrogenase"/>
</dbReference>
<keyword evidence="6" id="KW-0276">Fatty acid metabolism</keyword>
<evidence type="ECO:0008006" key="22">
    <source>
        <dbReference type="Google" id="ProtNLM"/>
    </source>
</evidence>
<dbReference type="GO" id="GO:0005737">
    <property type="term" value="C:cytoplasm"/>
    <property type="evidence" value="ECO:0007669"/>
    <property type="project" value="TreeGrafter"/>
</dbReference>
<feature type="domain" description="Acyl-CoA dehydrogenase/oxidase N-terminal" evidence="19">
    <location>
        <begin position="35"/>
        <end position="136"/>
    </location>
</feature>
<evidence type="ECO:0000256" key="7">
    <source>
        <dbReference type="ARBA" id="ARBA00022946"/>
    </source>
</evidence>
<evidence type="ECO:0000256" key="4">
    <source>
        <dbReference type="ARBA" id="ARBA00022630"/>
    </source>
</evidence>
<evidence type="ECO:0000259" key="19">
    <source>
        <dbReference type="Pfam" id="PF02771"/>
    </source>
</evidence>
<protein>
    <recommendedName>
        <fullName evidence="22">Acyl-CoA dehydrogenase 6</fullName>
    </recommendedName>
</protein>
<feature type="coiled-coil region" evidence="16">
    <location>
        <begin position="7"/>
        <end position="34"/>
    </location>
</feature>
<accession>A0A8C0FT62</accession>
<feature type="domain" description="Acyl-CoA dehydrogenase/oxidase C-terminal" evidence="17">
    <location>
        <begin position="247"/>
        <end position="393"/>
    </location>
</feature>
<dbReference type="AlphaFoldDB" id="A0A8C0FT62"/>
<keyword evidence="6" id="KW-0443">Lipid metabolism</keyword>
<keyword evidence="7" id="KW-0809">Transit peptide</keyword>
<comment type="cofactor">
    <cofactor evidence="1 15">
        <name>FAD</name>
        <dbReference type="ChEBI" id="CHEBI:57692"/>
    </cofactor>
</comment>
<evidence type="ECO:0000313" key="21">
    <source>
        <dbReference type="Proteomes" id="UP000694567"/>
    </source>
</evidence>
<dbReference type="SUPFAM" id="SSF47203">
    <property type="entry name" value="Acyl-CoA dehydrogenase C-terminal domain-like"/>
    <property type="match status" value="1"/>
</dbReference>
<evidence type="ECO:0000256" key="15">
    <source>
        <dbReference type="RuleBase" id="RU362125"/>
    </source>
</evidence>
<keyword evidence="8 15" id="KW-0560">Oxidoreductase</keyword>
<evidence type="ECO:0000256" key="16">
    <source>
        <dbReference type="SAM" id="Coils"/>
    </source>
</evidence>
<comment type="catalytic activity">
    <reaction evidence="11">
        <text>oxidized [electron-transfer flavoprotein] + hexadecanoyl-CoA + H(+) = (2E)-hexadecenoyl-CoA + reduced [electron-transfer flavoprotein]</text>
        <dbReference type="Rhea" id="RHEA:43448"/>
        <dbReference type="Rhea" id="RHEA-COMP:10685"/>
        <dbReference type="Rhea" id="RHEA-COMP:10686"/>
        <dbReference type="ChEBI" id="CHEBI:15378"/>
        <dbReference type="ChEBI" id="CHEBI:57379"/>
        <dbReference type="ChEBI" id="CHEBI:57692"/>
        <dbReference type="ChEBI" id="CHEBI:58307"/>
        <dbReference type="ChEBI" id="CHEBI:61526"/>
    </reaction>
    <physiologicalReaction direction="left-to-right" evidence="11">
        <dbReference type="Rhea" id="RHEA:43449"/>
    </physiologicalReaction>
</comment>
<evidence type="ECO:0000256" key="3">
    <source>
        <dbReference type="ARBA" id="ARBA00009347"/>
    </source>
</evidence>
<evidence type="ECO:0000256" key="12">
    <source>
        <dbReference type="ARBA" id="ARBA00048877"/>
    </source>
</evidence>
<dbReference type="InterPro" id="IPR009075">
    <property type="entry name" value="AcylCo_DH/oxidase_C"/>
</dbReference>
<dbReference type="InterPro" id="IPR013786">
    <property type="entry name" value="AcylCoA_DH/ox_N"/>
</dbReference>
<comment type="similarity">
    <text evidence="3 15">Belongs to the acyl-CoA dehydrogenase family.</text>
</comment>
<reference evidence="20" key="1">
    <citation type="submission" date="2025-08" db="UniProtKB">
        <authorList>
            <consortium name="Ensembl"/>
        </authorList>
    </citation>
    <scope>IDENTIFICATION</scope>
</reference>
<proteinExistence type="inferred from homology"/>
<dbReference type="Gene3D" id="1.20.140.10">
    <property type="entry name" value="Butyryl-CoA Dehydrogenase, subunit A, domain 3"/>
    <property type="match status" value="1"/>
</dbReference>
<dbReference type="FunFam" id="2.40.110.10:FF:000002">
    <property type="entry name" value="Acyl-CoA dehydrogenase fadE12"/>
    <property type="match status" value="1"/>
</dbReference>
<keyword evidence="21" id="KW-1185">Reference proteome</keyword>
<keyword evidence="16" id="KW-0175">Coiled coil</keyword>
<comment type="catalytic activity">
    <reaction evidence="14">
        <text>hexanoyl-CoA + oxidized [electron-transfer flavoprotein] + H(+) = (2E)-hexenoyl-CoA + reduced [electron-transfer flavoprotein]</text>
        <dbReference type="Rhea" id="RHEA:43464"/>
        <dbReference type="Rhea" id="RHEA-COMP:10685"/>
        <dbReference type="Rhea" id="RHEA-COMP:10686"/>
        <dbReference type="ChEBI" id="CHEBI:15378"/>
        <dbReference type="ChEBI" id="CHEBI:57692"/>
        <dbReference type="ChEBI" id="CHEBI:58307"/>
        <dbReference type="ChEBI" id="CHEBI:62077"/>
        <dbReference type="ChEBI" id="CHEBI:62620"/>
    </reaction>
    <physiologicalReaction direction="left-to-right" evidence="14">
        <dbReference type="Rhea" id="RHEA:43465"/>
    </physiologicalReaction>
</comment>
<dbReference type="PIRSF" id="PIRSF016578">
    <property type="entry name" value="HsaA"/>
    <property type="match status" value="1"/>
</dbReference>
<dbReference type="InterPro" id="IPR046373">
    <property type="entry name" value="Acyl-CoA_Oxase/DH_mid-dom_sf"/>
</dbReference>
<dbReference type="GO" id="GO:0033539">
    <property type="term" value="P:fatty acid beta-oxidation using acyl-CoA dehydrogenase"/>
    <property type="evidence" value="ECO:0007669"/>
    <property type="project" value="TreeGrafter"/>
</dbReference>